<dbReference type="OrthoDB" id="3394784at2"/>
<dbReference type="Proteomes" id="UP000198765">
    <property type="component" value="Chromosome I"/>
</dbReference>
<gene>
    <name evidence="1" type="ORF">GA0070621_2113</name>
</gene>
<dbReference type="Gene3D" id="6.10.250.660">
    <property type="match status" value="1"/>
</dbReference>
<keyword evidence="2" id="KW-1185">Reference proteome</keyword>
<sequence>MNVRNQRPTPGSGGTTYRSTAYTGLLPWQVRERRFKPVGLGRRGLDPDDVYAFLDRVARDLAAVHAALAGSRRETAAIKDALRRWQSEHARARDAREDAR</sequence>
<dbReference type="RefSeq" id="WP_091193984.1">
    <property type="nucleotide sequence ID" value="NZ_LT594324.1"/>
</dbReference>
<dbReference type="InterPro" id="IPR019933">
    <property type="entry name" value="DivIVA_domain"/>
</dbReference>
<proteinExistence type="predicted"/>
<evidence type="ECO:0000313" key="1">
    <source>
        <dbReference type="EMBL" id="SBT44610.1"/>
    </source>
</evidence>
<dbReference type="PATRIC" id="fig|299146.4.peg.2183"/>
<dbReference type="NCBIfam" id="TIGR03544">
    <property type="entry name" value="DivI1A_domain"/>
    <property type="match status" value="1"/>
</dbReference>
<organism evidence="1 2">
    <name type="scientific">Micromonospora narathiwatensis</name>
    <dbReference type="NCBI Taxonomy" id="299146"/>
    <lineage>
        <taxon>Bacteria</taxon>
        <taxon>Bacillati</taxon>
        <taxon>Actinomycetota</taxon>
        <taxon>Actinomycetes</taxon>
        <taxon>Micromonosporales</taxon>
        <taxon>Micromonosporaceae</taxon>
        <taxon>Micromonospora</taxon>
    </lineage>
</organism>
<dbReference type="EMBL" id="LT594324">
    <property type="protein sequence ID" value="SBT44610.1"/>
    <property type="molecule type" value="Genomic_DNA"/>
</dbReference>
<dbReference type="AlphaFoldDB" id="A0A1A8ZL83"/>
<accession>A0A1A8ZL83</accession>
<reference evidence="1 2" key="1">
    <citation type="submission" date="2016-06" db="EMBL/GenBank/DDBJ databases">
        <authorList>
            <person name="Kjaerup R.B."/>
            <person name="Dalgaard T.S."/>
            <person name="Juul-Madsen H.R."/>
        </authorList>
    </citation>
    <scope>NUCLEOTIDE SEQUENCE [LARGE SCALE GENOMIC DNA]</scope>
    <source>
        <strain evidence="1 2">DSM 45248</strain>
    </source>
</reference>
<name>A0A1A8ZL83_9ACTN</name>
<evidence type="ECO:0000313" key="2">
    <source>
        <dbReference type="Proteomes" id="UP000198765"/>
    </source>
</evidence>
<protein>
    <submittedName>
        <fullName evidence="1">DivIVA domain-containing protein</fullName>
    </submittedName>
</protein>